<protein>
    <submittedName>
        <fullName evidence="1">Uncharacterized protein</fullName>
    </submittedName>
</protein>
<sequence>MVSDFSGTHAGSAFTSYAFLSVDIDQNPLWLTLQREFRRSSLRRRRMAYKNLNDRMRQQALPEFLQLADQLVGALTIVVIPCGFGPMLEDIGNEAEEALQLWKPTVHEHLLRVTHLGGMLAAAMSRPGQDVMIITDQDEVASNATQLTQLTELFSRVLGNSLAHNLGHIRVGTTQSDDGTLALEDLAAIADVAAGALCEILSAMKLHGFGPGKGIISLLPQVASPKARLIGHWLACNRASLQRAIILIEKPEGAGTYKAGLLKLQSITGNVWMP</sequence>
<accession>A0A842I2Z5</accession>
<proteinExistence type="predicted"/>
<evidence type="ECO:0000313" key="2">
    <source>
        <dbReference type="Proteomes" id="UP000564378"/>
    </source>
</evidence>
<reference evidence="1 2" key="1">
    <citation type="submission" date="2020-08" db="EMBL/GenBank/DDBJ databases">
        <title>Draft genome sequence of Parasphingopyxis sp. GrpM-11.</title>
        <authorList>
            <person name="Oh J."/>
            <person name="Roh D.-H."/>
        </authorList>
    </citation>
    <scope>NUCLEOTIDE SEQUENCE [LARGE SCALE GENOMIC DNA]</scope>
    <source>
        <strain evidence="1 2">GrpM-11</strain>
    </source>
</reference>
<dbReference type="Proteomes" id="UP000564378">
    <property type="component" value="Unassembled WGS sequence"/>
</dbReference>
<keyword evidence="2" id="KW-1185">Reference proteome</keyword>
<gene>
    <name evidence="1" type="ORF">H6P80_16200</name>
</gene>
<dbReference type="RefSeq" id="WP_185802452.1">
    <property type="nucleotide sequence ID" value="NZ_JACJVJ010000003.1"/>
</dbReference>
<dbReference type="EMBL" id="JACJVJ010000003">
    <property type="protein sequence ID" value="MBC2779169.1"/>
    <property type="molecule type" value="Genomic_DNA"/>
</dbReference>
<name>A0A842I2Z5_9SPHN</name>
<dbReference type="AlphaFoldDB" id="A0A842I2Z5"/>
<comment type="caution">
    <text evidence="1">The sequence shown here is derived from an EMBL/GenBank/DDBJ whole genome shotgun (WGS) entry which is preliminary data.</text>
</comment>
<evidence type="ECO:0000313" key="1">
    <source>
        <dbReference type="EMBL" id="MBC2779169.1"/>
    </source>
</evidence>
<organism evidence="1 2">
    <name type="scientific">Parasphingopyxis marina</name>
    <dbReference type="NCBI Taxonomy" id="2761622"/>
    <lineage>
        <taxon>Bacteria</taxon>
        <taxon>Pseudomonadati</taxon>
        <taxon>Pseudomonadota</taxon>
        <taxon>Alphaproteobacteria</taxon>
        <taxon>Sphingomonadales</taxon>
        <taxon>Sphingomonadaceae</taxon>
        <taxon>Parasphingopyxis</taxon>
    </lineage>
</organism>